<dbReference type="InterPro" id="IPR005151">
    <property type="entry name" value="Tail-specific_protease"/>
</dbReference>
<dbReference type="AlphaFoldDB" id="A0A364NXG0"/>
<dbReference type="GO" id="GO:0006508">
    <property type="term" value="P:proteolysis"/>
    <property type="evidence" value="ECO:0007669"/>
    <property type="project" value="UniProtKB-KW"/>
</dbReference>
<name>A0A364NXG0_9PROT</name>
<evidence type="ECO:0000256" key="3">
    <source>
        <dbReference type="ARBA" id="ARBA00022801"/>
    </source>
</evidence>
<protein>
    <submittedName>
        <fullName evidence="8">S41 family peptidase</fullName>
    </submittedName>
</protein>
<dbReference type="PANTHER" id="PTHR32060">
    <property type="entry name" value="TAIL-SPECIFIC PROTEASE"/>
    <property type="match status" value="1"/>
</dbReference>
<feature type="domain" description="PDZ" evidence="7">
    <location>
        <begin position="156"/>
        <end position="238"/>
    </location>
</feature>
<gene>
    <name evidence="8" type="ORF">CU669_11670</name>
</gene>
<dbReference type="SMART" id="SM00228">
    <property type="entry name" value="PDZ"/>
    <property type="match status" value="1"/>
</dbReference>
<dbReference type="PANTHER" id="PTHR32060:SF30">
    <property type="entry name" value="CARBOXY-TERMINAL PROCESSING PROTEASE CTPA"/>
    <property type="match status" value="1"/>
</dbReference>
<dbReference type="GO" id="GO:0030288">
    <property type="term" value="C:outer membrane-bounded periplasmic space"/>
    <property type="evidence" value="ECO:0007669"/>
    <property type="project" value="TreeGrafter"/>
</dbReference>
<evidence type="ECO:0000259" key="7">
    <source>
        <dbReference type="PROSITE" id="PS50106"/>
    </source>
</evidence>
<evidence type="ECO:0000256" key="1">
    <source>
        <dbReference type="ARBA" id="ARBA00009179"/>
    </source>
</evidence>
<dbReference type="Gene3D" id="2.30.42.10">
    <property type="match status" value="1"/>
</dbReference>
<keyword evidence="3 5" id="KW-0378">Hydrolase</keyword>
<dbReference type="GO" id="GO:0008236">
    <property type="term" value="F:serine-type peptidase activity"/>
    <property type="evidence" value="ECO:0007669"/>
    <property type="project" value="UniProtKB-KW"/>
</dbReference>
<keyword evidence="6" id="KW-0732">Signal</keyword>
<feature type="signal peptide" evidence="6">
    <location>
        <begin position="1"/>
        <end position="28"/>
    </location>
</feature>
<keyword evidence="9" id="KW-1185">Reference proteome</keyword>
<sequence>MPSSPFSRLLPAVFTAAMLLALPRGAWAAGWDAVEADKTIAFGFAAIVERHLQPVTAASIALDGMRALAEIDPQLAVIVQGGVVRISTADSLVGEYPAPAAADSAGWARVTVAAITAARLSSEMIRAADDEALYQAVFEGALGKVDLYSRYASAKEAREHRASRNGFGGIGIKFDMIESEPRIIEVIEDTPAARGGLKTGDVILMIDGQSVRPLDRNGISALLRGAVASDVLLLVRRGGDPVQVTLRRSLIVPKTVTMSLVGGIAEFKIASFNQRTAYSLESLLKDAKTRLGPGLTGVILDLRGNPGGLLDKAVSVVDLFVDKGPIVSTKGRHPEADNAFDAHPGDMGEDLPVVVLVDGRSASAAEIVASALQDAGRAVVVGTNSYGKGTVQTVIGLPNDGEITLTWSRFHTPSGYALHGLGVLPVLCTGANPNAAAVIDGLLRGTQSAKLPETLAVWRQSGFDETALRIRLRDTCPPARRSEAKADLELAEKLLLNRAAFARALALSTPPRTLEARQSRPPDYDAGQH</sequence>
<dbReference type="SUPFAM" id="SSF52096">
    <property type="entry name" value="ClpP/crotonase"/>
    <property type="match status" value="1"/>
</dbReference>
<evidence type="ECO:0000256" key="4">
    <source>
        <dbReference type="ARBA" id="ARBA00022825"/>
    </source>
</evidence>
<evidence type="ECO:0000313" key="9">
    <source>
        <dbReference type="Proteomes" id="UP000251075"/>
    </source>
</evidence>
<comment type="caution">
    <text evidence="8">The sequence shown here is derived from an EMBL/GenBank/DDBJ whole genome shotgun (WGS) entry which is preliminary data.</text>
</comment>
<dbReference type="GO" id="GO:0004175">
    <property type="term" value="F:endopeptidase activity"/>
    <property type="evidence" value="ECO:0007669"/>
    <property type="project" value="TreeGrafter"/>
</dbReference>
<keyword evidence="4 5" id="KW-0720">Serine protease</keyword>
<dbReference type="SUPFAM" id="SSF50156">
    <property type="entry name" value="PDZ domain-like"/>
    <property type="match status" value="1"/>
</dbReference>
<dbReference type="Proteomes" id="UP000251075">
    <property type="component" value="Unassembled WGS sequence"/>
</dbReference>
<keyword evidence="2 5" id="KW-0645">Protease</keyword>
<dbReference type="CDD" id="cd07560">
    <property type="entry name" value="Peptidase_S41_CPP"/>
    <property type="match status" value="1"/>
</dbReference>
<dbReference type="Pfam" id="PF13180">
    <property type="entry name" value="PDZ_2"/>
    <property type="match status" value="1"/>
</dbReference>
<dbReference type="Gene3D" id="3.90.226.10">
    <property type="entry name" value="2-enoyl-CoA Hydratase, Chain A, domain 1"/>
    <property type="match status" value="1"/>
</dbReference>
<comment type="similarity">
    <text evidence="1 5">Belongs to the peptidase S41A family.</text>
</comment>
<dbReference type="GO" id="GO:0007165">
    <property type="term" value="P:signal transduction"/>
    <property type="evidence" value="ECO:0007669"/>
    <property type="project" value="TreeGrafter"/>
</dbReference>
<dbReference type="Pfam" id="PF03572">
    <property type="entry name" value="Peptidase_S41"/>
    <property type="match status" value="1"/>
</dbReference>
<dbReference type="CDD" id="cd06782">
    <property type="entry name" value="cpPDZ_CPP-like"/>
    <property type="match status" value="1"/>
</dbReference>
<evidence type="ECO:0000256" key="2">
    <source>
        <dbReference type="ARBA" id="ARBA00022670"/>
    </source>
</evidence>
<evidence type="ECO:0000256" key="6">
    <source>
        <dbReference type="SAM" id="SignalP"/>
    </source>
</evidence>
<dbReference type="InterPro" id="IPR004447">
    <property type="entry name" value="Peptidase_S41A"/>
</dbReference>
<dbReference type="RefSeq" id="WP_112145091.1">
    <property type="nucleotide sequence ID" value="NZ_PGTO01000008.1"/>
</dbReference>
<feature type="chain" id="PRO_5016727223" evidence="6">
    <location>
        <begin position="29"/>
        <end position="529"/>
    </location>
</feature>
<evidence type="ECO:0000313" key="8">
    <source>
        <dbReference type="EMBL" id="RAU21752.1"/>
    </source>
</evidence>
<dbReference type="Gene3D" id="3.30.750.44">
    <property type="match status" value="1"/>
</dbReference>
<dbReference type="InterPro" id="IPR029045">
    <property type="entry name" value="ClpP/crotonase-like_dom_sf"/>
</dbReference>
<proteinExistence type="inferred from homology"/>
<dbReference type="SMART" id="SM00245">
    <property type="entry name" value="TSPc"/>
    <property type="match status" value="1"/>
</dbReference>
<organism evidence="8 9">
    <name type="scientific">Paramagnetospirillum kuznetsovii</name>
    <dbReference type="NCBI Taxonomy" id="2053833"/>
    <lineage>
        <taxon>Bacteria</taxon>
        <taxon>Pseudomonadati</taxon>
        <taxon>Pseudomonadota</taxon>
        <taxon>Alphaproteobacteria</taxon>
        <taxon>Rhodospirillales</taxon>
        <taxon>Magnetospirillaceae</taxon>
        <taxon>Paramagnetospirillum</taxon>
    </lineage>
</organism>
<dbReference type="InterPro" id="IPR036034">
    <property type="entry name" value="PDZ_sf"/>
</dbReference>
<dbReference type="EMBL" id="PGTO01000008">
    <property type="protein sequence ID" value="RAU21752.1"/>
    <property type="molecule type" value="Genomic_DNA"/>
</dbReference>
<evidence type="ECO:0000256" key="5">
    <source>
        <dbReference type="RuleBase" id="RU004404"/>
    </source>
</evidence>
<dbReference type="PROSITE" id="PS50106">
    <property type="entry name" value="PDZ"/>
    <property type="match status" value="1"/>
</dbReference>
<accession>A0A364NXG0</accession>
<dbReference type="OrthoDB" id="9812068at2"/>
<dbReference type="InterPro" id="IPR001478">
    <property type="entry name" value="PDZ"/>
</dbReference>
<dbReference type="NCBIfam" id="TIGR00225">
    <property type="entry name" value="prc"/>
    <property type="match status" value="1"/>
</dbReference>
<reference evidence="8 9" key="1">
    <citation type="submission" date="2017-11" db="EMBL/GenBank/DDBJ databases">
        <title>Draft genome sequence of magnetotactic bacterium Magnetospirillum kuznetsovii LBB-42.</title>
        <authorList>
            <person name="Grouzdev D.S."/>
            <person name="Rysina M.S."/>
            <person name="Baslerov R.V."/>
            <person name="Koziaeva V."/>
        </authorList>
    </citation>
    <scope>NUCLEOTIDE SEQUENCE [LARGE SCALE GENOMIC DNA]</scope>
    <source>
        <strain evidence="8 9">LBB-42</strain>
    </source>
</reference>